<dbReference type="Gene3D" id="3.30.430.20">
    <property type="entry name" value="Gnk2 domain, C-X8-C-X2-C motif"/>
    <property type="match status" value="4"/>
</dbReference>
<proteinExistence type="predicted"/>
<feature type="domain" description="Gnk2-homologous" evidence="3">
    <location>
        <begin position="105"/>
        <end position="208"/>
    </location>
</feature>
<evidence type="ECO:0000259" key="3">
    <source>
        <dbReference type="PROSITE" id="PS51473"/>
    </source>
</evidence>
<protein>
    <submittedName>
        <fullName evidence="5">Cysteine-rich receptor-like protein kinase 23</fullName>
    </submittedName>
</protein>
<dbReference type="Pfam" id="PF01657">
    <property type="entry name" value="Stress-antifung"/>
    <property type="match status" value="4"/>
</dbReference>
<reference evidence="5" key="1">
    <citation type="submission" date="2025-08" db="UniProtKB">
        <authorList>
            <consortium name="RefSeq"/>
        </authorList>
    </citation>
    <scope>IDENTIFICATION</scope>
    <source>
        <tissue evidence="5">Seedling</tissue>
    </source>
</reference>
<gene>
    <name evidence="5" type="primary">LOC107404868</name>
</gene>
<evidence type="ECO:0000256" key="1">
    <source>
        <dbReference type="ARBA" id="ARBA00022729"/>
    </source>
</evidence>
<dbReference type="GeneID" id="107404868"/>
<feature type="domain" description="Gnk2-homologous" evidence="3">
    <location>
        <begin position="214"/>
        <end position="321"/>
    </location>
</feature>
<dbReference type="InterPro" id="IPR038408">
    <property type="entry name" value="GNK2_sf"/>
</dbReference>
<sequence>MVTVQTTIKKLMAMPYMVEKKLENNSAVDLAEYIMEDDFEVDDKSIFNEIHLTPVKMDESKVKVHDSLIDANLGTDKDPRPTFISDLLLLVTPTIGQEGCSPKAEYCWNCNSTVENYTSTTTYKNNLNSLLTSISSDTKNSYGFYNTSLGENSNKVNVIAMCRGDVTPDSGRTCLNDTRYRLLEECPNKKEAIIWDERCMVRYSNNSIFYTRKDDPLKTLPSPNAAANPEQFKLVLKLLLDDLKIKAASGNSTAKFAFGNHNVTNAEGIFALVQCIPDLNEGECNGCLDHAILQIPDCCGGKQGGRVLTPSCNLRFESGPFYNEPQVNSTPGSEGGCSKDVKYCWKCTEDGNSNASSIFNQNLNTLLFSQLTSNTEIDYGFYNSSLGENSNKVNRIALCRGDIEMDICHKCINESSRRLLDNCPNRMEAIIWEELCMVRYSNKPIFSVMKDEPIVKAPSPNKARDPNKFMRVLKPMLDNLTSKASSGDSQRKFSTENGTVPGYETIYALTQCTPDISKQECTDCLKRATLILPECCNGVQGARILKPSCSLREQE</sequence>
<name>A0ABM4AGJ6_ZIZJJ</name>
<dbReference type="PANTHER" id="PTHR32099:SF51">
    <property type="entry name" value="CYSTEINE-RICH RECEPTOR-LIKE PROTEIN KINASE 25 ISOFORM X1"/>
    <property type="match status" value="1"/>
</dbReference>
<dbReference type="CDD" id="cd23509">
    <property type="entry name" value="Gnk2-like"/>
    <property type="match status" value="4"/>
</dbReference>
<organism evidence="4 5">
    <name type="scientific">Ziziphus jujuba</name>
    <name type="common">Chinese jujube</name>
    <name type="synonym">Ziziphus sativa</name>
    <dbReference type="NCBI Taxonomy" id="326968"/>
    <lineage>
        <taxon>Eukaryota</taxon>
        <taxon>Viridiplantae</taxon>
        <taxon>Streptophyta</taxon>
        <taxon>Embryophyta</taxon>
        <taxon>Tracheophyta</taxon>
        <taxon>Spermatophyta</taxon>
        <taxon>Magnoliopsida</taxon>
        <taxon>eudicotyledons</taxon>
        <taxon>Gunneridae</taxon>
        <taxon>Pentapetalae</taxon>
        <taxon>rosids</taxon>
        <taxon>fabids</taxon>
        <taxon>Rosales</taxon>
        <taxon>Rhamnaceae</taxon>
        <taxon>Paliureae</taxon>
        <taxon>Ziziphus</taxon>
    </lineage>
</organism>
<feature type="domain" description="Gnk2-homologous" evidence="3">
    <location>
        <begin position="451"/>
        <end position="555"/>
    </location>
</feature>
<evidence type="ECO:0000313" key="4">
    <source>
        <dbReference type="Proteomes" id="UP001652623"/>
    </source>
</evidence>
<accession>A0ABM4AGJ6</accession>
<dbReference type="Proteomes" id="UP001652623">
    <property type="component" value="Chromosome 1"/>
</dbReference>
<feature type="domain" description="Gnk2-homologous" evidence="3">
    <location>
        <begin position="341"/>
        <end position="445"/>
    </location>
</feature>
<dbReference type="RefSeq" id="XP_060675853.1">
    <property type="nucleotide sequence ID" value="XM_060819870.1"/>
</dbReference>
<evidence type="ECO:0000256" key="2">
    <source>
        <dbReference type="ARBA" id="ARBA00022737"/>
    </source>
</evidence>
<dbReference type="PANTHER" id="PTHR32099">
    <property type="entry name" value="CYSTEINE-RICH REPEAT SECRETORY PROTEIN"/>
    <property type="match status" value="1"/>
</dbReference>
<evidence type="ECO:0000313" key="5">
    <source>
        <dbReference type="RefSeq" id="XP_060675853.1"/>
    </source>
</evidence>
<dbReference type="InterPro" id="IPR002902">
    <property type="entry name" value="GNK2"/>
</dbReference>
<keyword evidence="1" id="KW-0732">Signal</keyword>
<keyword evidence="2" id="KW-0677">Repeat</keyword>
<dbReference type="PROSITE" id="PS51473">
    <property type="entry name" value="GNK2"/>
    <property type="match status" value="4"/>
</dbReference>
<keyword evidence="4" id="KW-1185">Reference proteome</keyword>